<comment type="caution">
    <text evidence="1">The sequence shown here is derived from an EMBL/GenBank/DDBJ whole genome shotgun (WGS) entry which is preliminary data.</text>
</comment>
<evidence type="ECO:0000313" key="1">
    <source>
        <dbReference type="EMBL" id="EGO65740.1"/>
    </source>
</evidence>
<keyword evidence="2" id="KW-1185">Reference proteome</keyword>
<name>F7NDY6_9FIRM</name>
<dbReference type="EMBL" id="AFGF01000014">
    <property type="protein sequence ID" value="EGO65740.1"/>
    <property type="molecule type" value="Genomic_DNA"/>
</dbReference>
<gene>
    <name evidence="1" type="ORF">ALO_01240</name>
</gene>
<organism evidence="1 2">
    <name type="scientific">Acetonema longum DSM 6540</name>
    <dbReference type="NCBI Taxonomy" id="1009370"/>
    <lineage>
        <taxon>Bacteria</taxon>
        <taxon>Bacillati</taxon>
        <taxon>Bacillota</taxon>
        <taxon>Negativicutes</taxon>
        <taxon>Acetonemataceae</taxon>
        <taxon>Acetonema</taxon>
    </lineage>
</organism>
<dbReference type="RefSeq" id="WP_004091974.1">
    <property type="nucleotide sequence ID" value="NZ_AFGF01000014.1"/>
</dbReference>
<sequence length="95" mass="10360">MKSIISLLTMGSLLLFAAANIAIGAERVISLYILSGDKQGLKDFMTEHHDALAKAHSLVASYLSDGVDGFIANSNIESLFKRKGDWLESLKQYSL</sequence>
<protein>
    <submittedName>
        <fullName evidence="1">Uncharacterized protein</fullName>
    </submittedName>
</protein>
<dbReference type="Proteomes" id="UP000003240">
    <property type="component" value="Unassembled WGS sequence"/>
</dbReference>
<proteinExistence type="predicted"/>
<accession>F7NDY6</accession>
<dbReference type="AlphaFoldDB" id="F7NDY6"/>
<reference evidence="1 2" key="1">
    <citation type="journal article" date="2011" name="EMBO J.">
        <title>Structural diversity of bacterial flagellar motors.</title>
        <authorList>
            <person name="Chen S."/>
            <person name="Beeby M."/>
            <person name="Murphy G.E."/>
            <person name="Leadbetter J.R."/>
            <person name="Hendrixson D.R."/>
            <person name="Briegel A."/>
            <person name="Li Z."/>
            <person name="Shi J."/>
            <person name="Tocheva E.I."/>
            <person name="Muller A."/>
            <person name="Dobro M.J."/>
            <person name="Jensen G.J."/>
        </authorList>
    </citation>
    <scope>NUCLEOTIDE SEQUENCE [LARGE SCALE GENOMIC DNA]</scope>
    <source>
        <strain evidence="1 2">DSM 6540</strain>
    </source>
</reference>
<evidence type="ECO:0000313" key="2">
    <source>
        <dbReference type="Proteomes" id="UP000003240"/>
    </source>
</evidence>